<dbReference type="Gene3D" id="3.10.450.50">
    <property type="match status" value="1"/>
</dbReference>
<name>A0A6J7PEU4_9ZZZZ</name>
<dbReference type="Pfam" id="PF13577">
    <property type="entry name" value="SnoaL_4"/>
    <property type="match status" value="1"/>
</dbReference>
<feature type="domain" description="SnoaL-like" evidence="1">
    <location>
        <begin position="5"/>
        <end position="130"/>
    </location>
</feature>
<dbReference type="AlphaFoldDB" id="A0A6J7PEU4"/>
<dbReference type="SUPFAM" id="SSF54427">
    <property type="entry name" value="NTF2-like"/>
    <property type="match status" value="1"/>
</dbReference>
<dbReference type="EMBL" id="CAFBPD010000068">
    <property type="protein sequence ID" value="CAB5003926.1"/>
    <property type="molecule type" value="Genomic_DNA"/>
</dbReference>
<reference evidence="2" key="1">
    <citation type="submission" date="2020-05" db="EMBL/GenBank/DDBJ databases">
        <authorList>
            <person name="Chiriac C."/>
            <person name="Salcher M."/>
            <person name="Ghai R."/>
            <person name="Kavagutti S V."/>
        </authorList>
    </citation>
    <scope>NUCLEOTIDE SEQUENCE</scope>
</reference>
<gene>
    <name evidence="2" type="ORF">UFOPK4061_00491</name>
</gene>
<dbReference type="CDD" id="cd00531">
    <property type="entry name" value="NTF2_like"/>
    <property type="match status" value="1"/>
</dbReference>
<proteinExistence type="predicted"/>
<evidence type="ECO:0000313" key="2">
    <source>
        <dbReference type="EMBL" id="CAB5003926.1"/>
    </source>
</evidence>
<evidence type="ECO:0000259" key="1">
    <source>
        <dbReference type="Pfam" id="PF13577"/>
    </source>
</evidence>
<dbReference type="InterPro" id="IPR032710">
    <property type="entry name" value="NTF2-like_dom_sf"/>
</dbReference>
<sequence>MSTHRLEDRAAITDQMFRYARATDWLETENHRHVFVADCVFATPHSGDLLGADAVVEYMNRVLPQFEATQHLIGNIWIEFTGPDTATAVSYVRAWHRWPEPEHKPDMILWGEYHDAWVLVDGTWRIRERRVLEAGIEPRRDGGVPNRRRLKA</sequence>
<organism evidence="2">
    <name type="scientific">freshwater metagenome</name>
    <dbReference type="NCBI Taxonomy" id="449393"/>
    <lineage>
        <taxon>unclassified sequences</taxon>
        <taxon>metagenomes</taxon>
        <taxon>ecological metagenomes</taxon>
    </lineage>
</organism>
<protein>
    <submittedName>
        <fullName evidence="2">Unannotated protein</fullName>
    </submittedName>
</protein>
<accession>A0A6J7PEU4</accession>
<dbReference type="InterPro" id="IPR037401">
    <property type="entry name" value="SnoaL-like"/>
</dbReference>